<dbReference type="AlphaFoldDB" id="A0AAD7UYP7"/>
<evidence type="ECO:0000313" key="4">
    <source>
        <dbReference type="Proteomes" id="UP001234581"/>
    </source>
</evidence>
<organism evidence="3 4">
    <name type="scientific">Lichtheimia ornata</name>
    <dbReference type="NCBI Taxonomy" id="688661"/>
    <lineage>
        <taxon>Eukaryota</taxon>
        <taxon>Fungi</taxon>
        <taxon>Fungi incertae sedis</taxon>
        <taxon>Mucoromycota</taxon>
        <taxon>Mucoromycotina</taxon>
        <taxon>Mucoromycetes</taxon>
        <taxon>Mucorales</taxon>
        <taxon>Lichtheimiaceae</taxon>
        <taxon>Lichtheimia</taxon>
    </lineage>
</organism>
<dbReference type="PROSITE" id="PS51747">
    <property type="entry name" value="CYT_DCMP_DEAMINASES_2"/>
    <property type="match status" value="1"/>
</dbReference>
<feature type="signal peptide" evidence="1">
    <location>
        <begin position="1"/>
        <end position="20"/>
    </location>
</feature>
<dbReference type="EMBL" id="JARTCD010000048">
    <property type="protein sequence ID" value="KAJ8655498.1"/>
    <property type="molecule type" value="Genomic_DNA"/>
</dbReference>
<dbReference type="SUPFAM" id="SSF53927">
    <property type="entry name" value="Cytidine deaminase-like"/>
    <property type="match status" value="1"/>
</dbReference>
<dbReference type="RefSeq" id="XP_058340411.1">
    <property type="nucleotide sequence ID" value="XM_058488785.1"/>
</dbReference>
<dbReference type="Proteomes" id="UP001234581">
    <property type="component" value="Unassembled WGS sequence"/>
</dbReference>
<dbReference type="PANTHER" id="PTHR11079">
    <property type="entry name" value="CYTOSINE DEAMINASE FAMILY MEMBER"/>
    <property type="match status" value="1"/>
</dbReference>
<name>A0AAD7UYP7_9FUNG</name>
<evidence type="ECO:0000259" key="2">
    <source>
        <dbReference type="PROSITE" id="PS51747"/>
    </source>
</evidence>
<dbReference type="Pfam" id="PF00383">
    <property type="entry name" value="dCMP_cyt_deam_1"/>
    <property type="match status" value="1"/>
</dbReference>
<reference evidence="3 4" key="1">
    <citation type="submission" date="2023-03" db="EMBL/GenBank/DDBJ databases">
        <title>Genome sequence of Lichtheimia ornata CBS 291.66.</title>
        <authorList>
            <person name="Mohabir J.T."/>
            <person name="Shea T.P."/>
            <person name="Kurbessoian T."/>
            <person name="Berby B."/>
            <person name="Fontaine J."/>
            <person name="Livny J."/>
            <person name="Gnirke A."/>
            <person name="Stajich J.E."/>
            <person name="Cuomo C.A."/>
        </authorList>
    </citation>
    <scope>NUCLEOTIDE SEQUENCE [LARGE SCALE GENOMIC DNA]</scope>
    <source>
        <strain evidence="3">CBS 291.66</strain>
    </source>
</reference>
<feature type="chain" id="PRO_5042139972" description="CMP/dCMP-type deaminase domain-containing protein" evidence="1">
    <location>
        <begin position="21"/>
        <end position="257"/>
    </location>
</feature>
<feature type="domain" description="CMP/dCMP-type deaminase" evidence="2">
    <location>
        <begin position="53"/>
        <end position="177"/>
    </location>
</feature>
<dbReference type="InterPro" id="IPR016193">
    <property type="entry name" value="Cytidine_deaminase-like"/>
</dbReference>
<comment type="caution">
    <text evidence="3">The sequence shown here is derived from an EMBL/GenBank/DDBJ whole genome shotgun (WGS) entry which is preliminary data.</text>
</comment>
<dbReference type="GO" id="GO:0052717">
    <property type="term" value="F:tRNA-specific adenosine-34 deaminase activity"/>
    <property type="evidence" value="ECO:0007669"/>
    <property type="project" value="TreeGrafter"/>
</dbReference>
<evidence type="ECO:0000313" key="3">
    <source>
        <dbReference type="EMBL" id="KAJ8655498.1"/>
    </source>
</evidence>
<sequence length="257" mass="28355">MRILTSLGVIAAAVTTLSSASSITITTTTAKSPSPAFGADGSFNPCRAISMDDQVALDECYMQLALDHVMIHNPSFPFGALIVDHTTNEISCYGANSNRKNKLLHGETTAFWNCTELYPSPTHDDLNDPGLNWSHQTLYTTGEPCPACASQSIYRGVGRVVWGSSIPDINRSGRQQLMIDMDDVIISAHMGGYQIDHRVPDVVGGVLQDKCDHAFWCAFSIYRDDAYYQSMLARDLGDYIEDHKRRFPCVTVPFVIH</sequence>
<accession>A0AAD7UYP7</accession>
<dbReference type="GeneID" id="83216191"/>
<proteinExistence type="predicted"/>
<dbReference type="PANTHER" id="PTHR11079:SF203">
    <property type="entry name" value="CMP_DCMP-TYPE DEAMINASE DOMAIN-CONTAINING PROTEIN"/>
    <property type="match status" value="1"/>
</dbReference>
<dbReference type="GO" id="GO:0002100">
    <property type="term" value="P:tRNA wobble adenosine to inosine editing"/>
    <property type="evidence" value="ECO:0007669"/>
    <property type="project" value="TreeGrafter"/>
</dbReference>
<dbReference type="InterPro" id="IPR002125">
    <property type="entry name" value="CMP_dCMP_dom"/>
</dbReference>
<keyword evidence="4" id="KW-1185">Reference proteome</keyword>
<keyword evidence="1" id="KW-0732">Signal</keyword>
<dbReference type="Gene3D" id="3.40.140.10">
    <property type="entry name" value="Cytidine Deaminase, domain 2"/>
    <property type="match status" value="1"/>
</dbReference>
<gene>
    <name evidence="3" type="ORF">O0I10_008784</name>
</gene>
<evidence type="ECO:0000256" key="1">
    <source>
        <dbReference type="SAM" id="SignalP"/>
    </source>
</evidence>
<protein>
    <recommendedName>
        <fullName evidence="2">CMP/dCMP-type deaminase domain-containing protein</fullName>
    </recommendedName>
</protein>